<evidence type="ECO:0000259" key="4">
    <source>
        <dbReference type="PROSITE" id="PS51000"/>
    </source>
</evidence>
<dbReference type="RefSeq" id="WP_276661573.1">
    <property type="nucleotide sequence ID" value="NZ_BAABZA010000001.1"/>
</dbReference>
<dbReference type="PANTHER" id="PTHR30363">
    <property type="entry name" value="HTH-TYPE TRANSCRIPTIONAL REGULATOR SRLR-RELATED"/>
    <property type="match status" value="1"/>
</dbReference>
<dbReference type="Proteomes" id="UP001276902">
    <property type="component" value="Unassembled WGS sequence"/>
</dbReference>
<evidence type="ECO:0000313" key="5">
    <source>
        <dbReference type="EMBL" id="MDY5169741.1"/>
    </source>
</evidence>
<dbReference type="InterPro" id="IPR050313">
    <property type="entry name" value="Carb_Metab_HTH_regulators"/>
</dbReference>
<dbReference type="PROSITE" id="PS00894">
    <property type="entry name" value="HTH_DEOR_1"/>
    <property type="match status" value="1"/>
</dbReference>
<dbReference type="GO" id="GO:0003677">
    <property type="term" value="F:DNA binding"/>
    <property type="evidence" value="ECO:0007669"/>
    <property type="project" value="UniProtKB-KW"/>
</dbReference>
<dbReference type="EMBL" id="JALDAW010000023">
    <property type="protein sequence ID" value="MDY5169741.1"/>
    <property type="molecule type" value="Genomic_DNA"/>
</dbReference>
<name>A0AB35URY9_9FIRM</name>
<dbReference type="InterPro" id="IPR036388">
    <property type="entry name" value="WH-like_DNA-bd_sf"/>
</dbReference>
<dbReference type="SMART" id="SM00420">
    <property type="entry name" value="HTH_DEOR"/>
    <property type="match status" value="1"/>
</dbReference>
<dbReference type="InterPro" id="IPR037171">
    <property type="entry name" value="NagB/RpiA_transferase-like"/>
</dbReference>
<organism evidence="5 6">
    <name type="scientific">Dielma fastidiosa</name>
    <dbReference type="NCBI Taxonomy" id="1034346"/>
    <lineage>
        <taxon>Bacteria</taxon>
        <taxon>Bacillati</taxon>
        <taxon>Bacillota</taxon>
        <taxon>Erysipelotrichia</taxon>
        <taxon>Erysipelotrichales</taxon>
        <taxon>Erysipelotrichaceae</taxon>
        <taxon>Dielma</taxon>
    </lineage>
</organism>
<dbReference type="Gene3D" id="1.10.10.10">
    <property type="entry name" value="Winged helix-like DNA-binding domain superfamily/Winged helix DNA-binding domain"/>
    <property type="match status" value="1"/>
</dbReference>
<dbReference type="Pfam" id="PF08220">
    <property type="entry name" value="HTH_DeoR"/>
    <property type="match status" value="1"/>
</dbReference>
<keyword evidence="3" id="KW-0804">Transcription</keyword>
<evidence type="ECO:0000256" key="3">
    <source>
        <dbReference type="ARBA" id="ARBA00023163"/>
    </source>
</evidence>
<dbReference type="SUPFAM" id="SSF100950">
    <property type="entry name" value="NagB/RpiA/CoA transferase-like"/>
    <property type="match status" value="1"/>
</dbReference>
<evidence type="ECO:0000256" key="2">
    <source>
        <dbReference type="ARBA" id="ARBA00023125"/>
    </source>
</evidence>
<sequence>MLKAKRQKLITQRLEKDGILNVAELSIFFQCSEETIRRDLKELEKSSNLTRTYGGAYLKNADKNVPFSTRENLYKAEKIAMAKKAVSLINKDSTIMLDSSSTCLNIAQAILSEEAKPTILTNSLSICNLYAGSAFDNLILCTGGTYHSISNSFSGYRAVEFINQYYTDIAFISCSKINMNFGLSDDDANEAEIRKAMLTHAKQKVLVADHTKFIDVADNLFFSLSDIDIIITDKPLDSEWIKYLTEHHIQIL</sequence>
<protein>
    <submittedName>
        <fullName evidence="5">DeoR/GlpR family DNA-binding transcription regulator</fullName>
    </submittedName>
</protein>
<reference evidence="5" key="1">
    <citation type="submission" date="2022-03" db="EMBL/GenBank/DDBJ databases">
        <title>First case of bacteraemia caused by Dielma fastidiosa in a patient hospitalised with diverticulitis.</title>
        <authorList>
            <person name="Forman-Ankjaer B."/>
            <person name="Hvid-Jensen F."/>
            <person name="Kobel C.M."/>
            <person name="Greve T."/>
        </authorList>
    </citation>
    <scope>NUCLEOTIDE SEQUENCE</scope>
    <source>
        <strain evidence="5">AUH_DF_2021</strain>
    </source>
</reference>
<dbReference type="Pfam" id="PF00455">
    <property type="entry name" value="DeoRC"/>
    <property type="match status" value="1"/>
</dbReference>
<dbReference type="InterPro" id="IPR014036">
    <property type="entry name" value="DeoR-like_C"/>
</dbReference>
<keyword evidence="2 5" id="KW-0238">DNA-binding</keyword>
<dbReference type="InterPro" id="IPR018356">
    <property type="entry name" value="Tscrpt_reg_HTH_DeoR_CS"/>
</dbReference>
<dbReference type="Gene3D" id="3.40.50.1360">
    <property type="match status" value="1"/>
</dbReference>
<dbReference type="GO" id="GO:0003700">
    <property type="term" value="F:DNA-binding transcription factor activity"/>
    <property type="evidence" value="ECO:0007669"/>
    <property type="project" value="InterPro"/>
</dbReference>
<gene>
    <name evidence="5" type="ORF">MQE39_16615</name>
</gene>
<evidence type="ECO:0000313" key="6">
    <source>
        <dbReference type="Proteomes" id="UP001276902"/>
    </source>
</evidence>
<keyword evidence="1" id="KW-0805">Transcription regulation</keyword>
<dbReference type="InterPro" id="IPR036390">
    <property type="entry name" value="WH_DNA-bd_sf"/>
</dbReference>
<proteinExistence type="predicted"/>
<dbReference type="PROSITE" id="PS51000">
    <property type="entry name" value="HTH_DEOR_2"/>
    <property type="match status" value="1"/>
</dbReference>
<accession>A0AB35URY9</accession>
<dbReference type="PRINTS" id="PR00037">
    <property type="entry name" value="HTHLACR"/>
</dbReference>
<dbReference type="InterPro" id="IPR001034">
    <property type="entry name" value="DeoR_HTH"/>
</dbReference>
<comment type="caution">
    <text evidence="5">The sequence shown here is derived from an EMBL/GenBank/DDBJ whole genome shotgun (WGS) entry which is preliminary data.</text>
</comment>
<evidence type="ECO:0000256" key="1">
    <source>
        <dbReference type="ARBA" id="ARBA00023015"/>
    </source>
</evidence>
<dbReference type="PANTHER" id="PTHR30363:SF44">
    <property type="entry name" value="AGA OPERON TRANSCRIPTIONAL REPRESSOR-RELATED"/>
    <property type="match status" value="1"/>
</dbReference>
<dbReference type="SMART" id="SM01134">
    <property type="entry name" value="DeoRC"/>
    <property type="match status" value="1"/>
</dbReference>
<feature type="domain" description="HTH deoR-type" evidence="4">
    <location>
        <begin position="3"/>
        <end position="58"/>
    </location>
</feature>
<dbReference type="SUPFAM" id="SSF46785">
    <property type="entry name" value="Winged helix' DNA-binding domain"/>
    <property type="match status" value="1"/>
</dbReference>
<dbReference type="AlphaFoldDB" id="A0AB35URY9"/>